<evidence type="ECO:0000256" key="1">
    <source>
        <dbReference type="SAM" id="MobiDB-lite"/>
    </source>
</evidence>
<sequence>MPMLLSPKHGIIFKIFVEVWKPEHLRGWVKLNTDGASKGNPGLARAGDIVRDYERKVILAFSEPIGFTNNMVAEMHVVLRGFGICLEKGFSKVWLELDAIHVIHLIFRQVRGVRYIQNMLQHIQIYLQQMEVRISHIFREENQAADYFATKRWKLMKSPSLIMINFVVQSQVSLRGCSSFRLHILRFSGHNSGILQPFLAVSGLPLFDLCNTYSRPLHHLQPTCVACCLLHLSKAATFQPCQAAMARTKNKAAMAELTSGTTSGRHKNCYRRGARDSPASTAVDSPVPRKIPADGLPAKHTAQPSKVPVSAKETATPIDTAKVSQLDFHEFISELEASPFASKTAATAIHTRVSLPAENVAATAAKTSFAGLFSANQDRQRILAGDPYFVYGKPLLLKTMPDCFEFKEDDISLTPVWATRPSLPLECWHPNALGKIGSRLGIPIAMDSLTMKMERVSYARILVEVDASKKLVDHVEFILPNGVTRKQPVVYEYTPKFCSTCKRFGHLKESCQPPAAIATATVTATATAASNVNDAAAKTAEPKKAQPTEWTVVQRRQRTNLKQQPAKAEQMPDAITGRSTKQTHTAVQQPAAAAMPRLPRPAVVETESDTDSSGSSNDLDSSASTQHLVPGG</sequence>
<reference evidence="3" key="2">
    <citation type="journal article" date="2024" name="Plant">
        <title>Genomic evolution and insights into agronomic trait innovations of Sesamum species.</title>
        <authorList>
            <person name="Miao H."/>
            <person name="Wang L."/>
            <person name="Qu L."/>
            <person name="Liu H."/>
            <person name="Sun Y."/>
            <person name="Le M."/>
            <person name="Wang Q."/>
            <person name="Wei S."/>
            <person name="Zheng Y."/>
            <person name="Lin W."/>
            <person name="Duan Y."/>
            <person name="Cao H."/>
            <person name="Xiong S."/>
            <person name="Wang X."/>
            <person name="Wei L."/>
            <person name="Li C."/>
            <person name="Ma Q."/>
            <person name="Ju M."/>
            <person name="Zhao R."/>
            <person name="Li G."/>
            <person name="Mu C."/>
            <person name="Tian Q."/>
            <person name="Mei H."/>
            <person name="Zhang T."/>
            <person name="Gao T."/>
            <person name="Zhang H."/>
        </authorList>
    </citation>
    <scope>NUCLEOTIDE SEQUENCE</scope>
    <source>
        <strain evidence="3">K16</strain>
    </source>
</reference>
<feature type="region of interest" description="Disordered" evidence="1">
    <location>
        <begin position="555"/>
        <end position="632"/>
    </location>
</feature>
<keyword evidence="4" id="KW-1185">Reference proteome</keyword>
<dbReference type="PANTHER" id="PTHR31286:SF168">
    <property type="entry name" value="DUF4283 DOMAIN-CONTAINING PROTEIN"/>
    <property type="match status" value="1"/>
</dbReference>
<name>A0AAE2BLW3_9LAMI</name>
<dbReference type="GO" id="GO:0004523">
    <property type="term" value="F:RNA-DNA hybrid ribonuclease activity"/>
    <property type="evidence" value="ECO:0007669"/>
    <property type="project" value="InterPro"/>
</dbReference>
<protein>
    <submittedName>
        <fullName evidence="3">Ribonuclease H protein</fullName>
    </submittedName>
</protein>
<feature type="domain" description="RNase H type-1" evidence="2">
    <location>
        <begin position="25"/>
        <end position="154"/>
    </location>
</feature>
<dbReference type="InterPro" id="IPR044730">
    <property type="entry name" value="RNase_H-like_dom_plant"/>
</dbReference>
<dbReference type="EMBL" id="JACGWL010000012">
    <property type="protein sequence ID" value="KAK4390170.1"/>
    <property type="molecule type" value="Genomic_DNA"/>
</dbReference>
<dbReference type="InterPro" id="IPR012337">
    <property type="entry name" value="RNaseH-like_sf"/>
</dbReference>
<dbReference type="Gene3D" id="3.30.420.10">
    <property type="entry name" value="Ribonuclease H-like superfamily/Ribonuclease H"/>
    <property type="match status" value="1"/>
</dbReference>
<gene>
    <name evidence="3" type="ORF">Sango_2080300</name>
</gene>
<proteinExistence type="predicted"/>
<dbReference type="AlphaFoldDB" id="A0AAE2BLW3"/>
<dbReference type="InterPro" id="IPR040256">
    <property type="entry name" value="At4g02000-like"/>
</dbReference>
<feature type="region of interest" description="Disordered" evidence="1">
    <location>
        <begin position="263"/>
        <end position="313"/>
    </location>
</feature>
<organism evidence="3 4">
    <name type="scientific">Sesamum angolense</name>
    <dbReference type="NCBI Taxonomy" id="2727404"/>
    <lineage>
        <taxon>Eukaryota</taxon>
        <taxon>Viridiplantae</taxon>
        <taxon>Streptophyta</taxon>
        <taxon>Embryophyta</taxon>
        <taxon>Tracheophyta</taxon>
        <taxon>Spermatophyta</taxon>
        <taxon>Magnoliopsida</taxon>
        <taxon>eudicotyledons</taxon>
        <taxon>Gunneridae</taxon>
        <taxon>Pentapetalae</taxon>
        <taxon>asterids</taxon>
        <taxon>lamiids</taxon>
        <taxon>Lamiales</taxon>
        <taxon>Pedaliaceae</taxon>
        <taxon>Sesamum</taxon>
    </lineage>
</organism>
<dbReference type="Pfam" id="PF13456">
    <property type="entry name" value="RVT_3"/>
    <property type="match status" value="1"/>
</dbReference>
<reference evidence="3" key="1">
    <citation type="submission" date="2020-06" db="EMBL/GenBank/DDBJ databases">
        <authorList>
            <person name="Li T."/>
            <person name="Hu X."/>
            <person name="Zhang T."/>
            <person name="Song X."/>
            <person name="Zhang H."/>
            <person name="Dai N."/>
            <person name="Sheng W."/>
            <person name="Hou X."/>
            <person name="Wei L."/>
        </authorList>
    </citation>
    <scope>NUCLEOTIDE SEQUENCE</scope>
    <source>
        <strain evidence="3">K16</strain>
        <tissue evidence="3">Leaf</tissue>
    </source>
</reference>
<dbReference type="SUPFAM" id="SSF53098">
    <property type="entry name" value="Ribonuclease H-like"/>
    <property type="match status" value="1"/>
</dbReference>
<feature type="compositionally biased region" description="Low complexity" evidence="1">
    <location>
        <begin position="611"/>
        <end position="624"/>
    </location>
</feature>
<dbReference type="Proteomes" id="UP001289374">
    <property type="component" value="Unassembled WGS sequence"/>
</dbReference>
<dbReference type="InterPro" id="IPR002156">
    <property type="entry name" value="RNaseH_domain"/>
</dbReference>
<feature type="compositionally biased region" description="Low complexity" evidence="1">
    <location>
        <begin position="590"/>
        <end position="602"/>
    </location>
</feature>
<evidence type="ECO:0000259" key="2">
    <source>
        <dbReference type="PROSITE" id="PS50879"/>
    </source>
</evidence>
<dbReference type="PANTHER" id="PTHR31286">
    <property type="entry name" value="GLYCINE-RICH CELL WALL STRUCTURAL PROTEIN 1.8-LIKE"/>
    <property type="match status" value="1"/>
</dbReference>
<dbReference type="GO" id="GO:0003676">
    <property type="term" value="F:nucleic acid binding"/>
    <property type="evidence" value="ECO:0007669"/>
    <property type="project" value="InterPro"/>
</dbReference>
<feature type="compositionally biased region" description="Polar residues" evidence="1">
    <location>
        <begin position="577"/>
        <end position="588"/>
    </location>
</feature>
<evidence type="ECO:0000313" key="4">
    <source>
        <dbReference type="Proteomes" id="UP001289374"/>
    </source>
</evidence>
<evidence type="ECO:0000313" key="3">
    <source>
        <dbReference type="EMBL" id="KAK4390170.1"/>
    </source>
</evidence>
<dbReference type="InterPro" id="IPR036397">
    <property type="entry name" value="RNaseH_sf"/>
</dbReference>
<dbReference type="PROSITE" id="PS50879">
    <property type="entry name" value="RNASE_H_1"/>
    <property type="match status" value="1"/>
</dbReference>
<dbReference type="CDD" id="cd06222">
    <property type="entry name" value="RNase_H_like"/>
    <property type="match status" value="1"/>
</dbReference>
<comment type="caution">
    <text evidence="3">The sequence shown here is derived from an EMBL/GenBank/DDBJ whole genome shotgun (WGS) entry which is preliminary data.</text>
</comment>
<accession>A0AAE2BLW3</accession>